<evidence type="ECO:0000259" key="12">
    <source>
        <dbReference type="PROSITE" id="PS50800"/>
    </source>
</evidence>
<keyword evidence="5" id="KW-0479">Metal-binding</keyword>
<comment type="similarity">
    <text evidence="3">Belongs to the PIAS family.</text>
</comment>
<sequence length="442" mass="50873">MTDERRINLLQLLSINDLQQLLTFVNSSRSGKRHELVERCIQILKSTSIINTQFRDKIDELYNKRFEQGDMVTIPYPRDTTNQNQIRQHHQIGTHTNSGQLDHDIKFAKFTFNEDLCQISPCMQILPTNQLQQASHLNKQTHVSFCFILNVQQASDVSTSTYFNTESQRLEYRKQILLRFTTLEKGQTSEQQDKLPPNLYILVNGRVATLPQPKPTSKPNADVVRPGRPIDITEYCRLCPLISNLIEISWFSQDTTQTYGMFIAAVFLTQRMTYDDPEVASTSLRLSLECPTTRVRMKMPGRASSCKHVHCFDIDAYLKMNEKRPTWLCPVCNKSALYQDLFVDQFYVDIIKQCSSDVKWIDYDVNGQWKPICEEKKTRSGGTSKPVVETSKHTNGTTINNNGNKMVELCECDSDSQSDNDNDTNGRISTYLNIFYLIHCVC</sequence>
<evidence type="ECO:0000259" key="13">
    <source>
        <dbReference type="PROSITE" id="PS51044"/>
    </source>
</evidence>
<gene>
    <name evidence="15" type="ORF">GPM918_LOCUS13588</name>
    <name evidence="16" type="ORF">SRO942_LOCUS13588</name>
</gene>
<dbReference type="GO" id="GO:0008270">
    <property type="term" value="F:zinc ion binding"/>
    <property type="evidence" value="ECO:0007669"/>
    <property type="project" value="UniProtKB-KW"/>
</dbReference>
<evidence type="ECO:0000256" key="8">
    <source>
        <dbReference type="ARBA" id="ARBA00022833"/>
    </source>
</evidence>
<feature type="domain" description="SAP" evidence="12">
    <location>
        <begin position="10"/>
        <end position="44"/>
    </location>
</feature>
<dbReference type="EMBL" id="CAJOBC010003147">
    <property type="protein sequence ID" value="CAF3769274.1"/>
    <property type="molecule type" value="Genomic_DNA"/>
</dbReference>
<organism evidence="15 17">
    <name type="scientific">Didymodactylos carnosus</name>
    <dbReference type="NCBI Taxonomy" id="1234261"/>
    <lineage>
        <taxon>Eukaryota</taxon>
        <taxon>Metazoa</taxon>
        <taxon>Spiralia</taxon>
        <taxon>Gnathifera</taxon>
        <taxon>Rotifera</taxon>
        <taxon>Eurotatoria</taxon>
        <taxon>Bdelloidea</taxon>
        <taxon>Philodinida</taxon>
        <taxon>Philodinidae</taxon>
        <taxon>Didymodactylos</taxon>
    </lineage>
</organism>
<evidence type="ECO:0000256" key="9">
    <source>
        <dbReference type="ARBA" id="ARBA00023242"/>
    </source>
</evidence>
<dbReference type="Pfam" id="PF02891">
    <property type="entry name" value="zf-MIZ"/>
    <property type="match status" value="1"/>
</dbReference>
<keyword evidence="8" id="KW-0862">Zinc</keyword>
<evidence type="ECO:0000256" key="6">
    <source>
        <dbReference type="ARBA" id="ARBA00022771"/>
    </source>
</evidence>
<dbReference type="GO" id="GO:0006357">
    <property type="term" value="P:regulation of transcription by RNA polymerase II"/>
    <property type="evidence" value="ECO:0007669"/>
    <property type="project" value="TreeGrafter"/>
</dbReference>
<evidence type="ECO:0000256" key="10">
    <source>
        <dbReference type="PROSITE-ProRule" id="PRU00452"/>
    </source>
</evidence>
<evidence type="ECO:0000256" key="1">
    <source>
        <dbReference type="ARBA" id="ARBA00004123"/>
    </source>
</evidence>
<keyword evidence="7" id="KW-0833">Ubl conjugation pathway</keyword>
<dbReference type="Gene3D" id="2.60.120.780">
    <property type="entry name" value="PINIT domain"/>
    <property type="match status" value="1"/>
</dbReference>
<evidence type="ECO:0000313" key="17">
    <source>
        <dbReference type="Proteomes" id="UP000663829"/>
    </source>
</evidence>
<dbReference type="InterPro" id="IPR003034">
    <property type="entry name" value="SAP_dom"/>
</dbReference>
<dbReference type="Gene3D" id="1.10.720.30">
    <property type="entry name" value="SAP domain"/>
    <property type="match status" value="1"/>
</dbReference>
<dbReference type="Proteomes" id="UP000663829">
    <property type="component" value="Unassembled WGS sequence"/>
</dbReference>
<keyword evidence="4" id="KW-0808">Transferase</keyword>
<dbReference type="InterPro" id="IPR036361">
    <property type="entry name" value="SAP_dom_sf"/>
</dbReference>
<dbReference type="InterPro" id="IPR023321">
    <property type="entry name" value="PINIT"/>
</dbReference>
<keyword evidence="6 10" id="KW-0863">Zinc-finger</keyword>
<dbReference type="SUPFAM" id="SSF68906">
    <property type="entry name" value="SAP domain"/>
    <property type="match status" value="1"/>
</dbReference>
<dbReference type="GO" id="GO:0061665">
    <property type="term" value="F:SUMO ligase activity"/>
    <property type="evidence" value="ECO:0007669"/>
    <property type="project" value="TreeGrafter"/>
</dbReference>
<keyword evidence="9" id="KW-0539">Nucleus</keyword>
<keyword evidence="17" id="KW-1185">Reference proteome</keyword>
<dbReference type="PROSITE" id="PS51044">
    <property type="entry name" value="ZF_SP_RING"/>
    <property type="match status" value="1"/>
</dbReference>
<comment type="pathway">
    <text evidence="2">Protein modification; protein sumoylation.</text>
</comment>
<accession>A0A814GKH7</accession>
<dbReference type="PROSITE" id="PS50800">
    <property type="entry name" value="SAP"/>
    <property type="match status" value="1"/>
</dbReference>
<evidence type="ECO:0000313" key="16">
    <source>
        <dbReference type="EMBL" id="CAF3769274.1"/>
    </source>
</evidence>
<feature type="region of interest" description="Disordered" evidence="11">
    <location>
        <begin position="377"/>
        <end position="397"/>
    </location>
</feature>
<dbReference type="GO" id="GO:0003712">
    <property type="term" value="F:transcription coregulator activity"/>
    <property type="evidence" value="ECO:0007669"/>
    <property type="project" value="TreeGrafter"/>
</dbReference>
<dbReference type="PANTHER" id="PTHR10782:SF94">
    <property type="entry name" value="SUPPRESSOR OF VARIEGATION 2-10, ISOFORM I"/>
    <property type="match status" value="1"/>
</dbReference>
<evidence type="ECO:0000256" key="7">
    <source>
        <dbReference type="ARBA" id="ARBA00022786"/>
    </source>
</evidence>
<dbReference type="GO" id="GO:0016925">
    <property type="term" value="P:protein sumoylation"/>
    <property type="evidence" value="ECO:0007669"/>
    <property type="project" value="UniProtKB-UniPathway"/>
</dbReference>
<comment type="caution">
    <text evidence="15">The sequence shown here is derived from an EMBL/GenBank/DDBJ whole genome shotgun (WGS) entry which is preliminary data.</text>
</comment>
<protein>
    <submittedName>
        <fullName evidence="15">Uncharacterized protein</fullName>
    </submittedName>
</protein>
<dbReference type="GO" id="GO:0005634">
    <property type="term" value="C:nucleus"/>
    <property type="evidence" value="ECO:0007669"/>
    <property type="project" value="UniProtKB-SubCell"/>
</dbReference>
<dbReference type="InterPro" id="IPR013083">
    <property type="entry name" value="Znf_RING/FYVE/PHD"/>
</dbReference>
<dbReference type="EMBL" id="CAJNOQ010003147">
    <property type="protein sequence ID" value="CAF0997719.1"/>
    <property type="molecule type" value="Genomic_DNA"/>
</dbReference>
<dbReference type="Pfam" id="PF14324">
    <property type="entry name" value="PINIT"/>
    <property type="match status" value="1"/>
</dbReference>
<feature type="domain" description="PINIT" evidence="14">
    <location>
        <begin position="93"/>
        <end position="269"/>
    </location>
</feature>
<dbReference type="InterPro" id="IPR038654">
    <property type="entry name" value="PINIT_sf"/>
</dbReference>
<dbReference type="PANTHER" id="PTHR10782">
    <property type="entry name" value="ZINC FINGER MIZ DOMAIN-CONTAINING PROTEIN"/>
    <property type="match status" value="1"/>
</dbReference>
<evidence type="ECO:0000256" key="4">
    <source>
        <dbReference type="ARBA" id="ARBA00022679"/>
    </source>
</evidence>
<dbReference type="AlphaFoldDB" id="A0A814GKH7"/>
<dbReference type="Proteomes" id="UP000681722">
    <property type="component" value="Unassembled WGS sequence"/>
</dbReference>
<dbReference type="SMART" id="SM00513">
    <property type="entry name" value="SAP"/>
    <property type="match status" value="1"/>
</dbReference>
<dbReference type="GO" id="GO:0000785">
    <property type="term" value="C:chromatin"/>
    <property type="evidence" value="ECO:0007669"/>
    <property type="project" value="TreeGrafter"/>
</dbReference>
<evidence type="ECO:0000256" key="5">
    <source>
        <dbReference type="ARBA" id="ARBA00022723"/>
    </source>
</evidence>
<proteinExistence type="inferred from homology"/>
<reference evidence="15" key="1">
    <citation type="submission" date="2021-02" db="EMBL/GenBank/DDBJ databases">
        <authorList>
            <person name="Nowell W R."/>
        </authorList>
    </citation>
    <scope>NUCLEOTIDE SEQUENCE</scope>
</reference>
<evidence type="ECO:0000313" key="15">
    <source>
        <dbReference type="EMBL" id="CAF0997719.1"/>
    </source>
</evidence>
<dbReference type="Gene3D" id="3.30.40.10">
    <property type="entry name" value="Zinc/RING finger domain, C3HC4 (zinc finger)"/>
    <property type="match status" value="1"/>
</dbReference>
<comment type="subcellular location">
    <subcellularLocation>
        <location evidence="1">Nucleus</location>
    </subcellularLocation>
</comment>
<dbReference type="InterPro" id="IPR004181">
    <property type="entry name" value="Znf_MIZ"/>
</dbReference>
<evidence type="ECO:0000256" key="2">
    <source>
        <dbReference type="ARBA" id="ARBA00004718"/>
    </source>
</evidence>
<dbReference type="PROSITE" id="PS51466">
    <property type="entry name" value="PINIT"/>
    <property type="match status" value="1"/>
</dbReference>
<evidence type="ECO:0000259" key="14">
    <source>
        <dbReference type="PROSITE" id="PS51466"/>
    </source>
</evidence>
<feature type="domain" description="SP-RING-type" evidence="13">
    <location>
        <begin position="275"/>
        <end position="356"/>
    </location>
</feature>
<evidence type="ECO:0000256" key="3">
    <source>
        <dbReference type="ARBA" id="ARBA00005383"/>
    </source>
</evidence>
<evidence type="ECO:0000256" key="11">
    <source>
        <dbReference type="SAM" id="MobiDB-lite"/>
    </source>
</evidence>
<dbReference type="OrthoDB" id="10263264at2759"/>
<dbReference type="UniPathway" id="UPA00886"/>
<name>A0A814GKH7_9BILA</name>